<comment type="caution">
    <text evidence="4">The sequence shown here is derived from an EMBL/GenBank/DDBJ whole genome shotgun (WGS) entry which is preliminary data.</text>
</comment>
<evidence type="ECO:0000313" key="4">
    <source>
        <dbReference type="EMBL" id="NIF23647.1"/>
    </source>
</evidence>
<comment type="similarity">
    <text evidence="1 3">Belongs to the DapA family.</text>
</comment>
<name>A0ABX0RE59_9GAMM</name>
<dbReference type="PANTHER" id="PTHR12128">
    <property type="entry name" value="DIHYDRODIPICOLINATE SYNTHASE"/>
    <property type="match status" value="1"/>
</dbReference>
<dbReference type="Gene3D" id="3.20.20.70">
    <property type="entry name" value="Aldolase class I"/>
    <property type="match status" value="1"/>
</dbReference>
<dbReference type="PANTHER" id="PTHR12128:SF66">
    <property type="entry name" value="4-HYDROXY-2-OXOGLUTARATE ALDOLASE, MITOCHONDRIAL"/>
    <property type="match status" value="1"/>
</dbReference>
<organism evidence="4 5">
    <name type="scientific">Candidatus Pantoea multigeneris</name>
    <dbReference type="NCBI Taxonomy" id="2608357"/>
    <lineage>
        <taxon>Bacteria</taxon>
        <taxon>Pseudomonadati</taxon>
        <taxon>Pseudomonadota</taxon>
        <taxon>Gammaproteobacteria</taxon>
        <taxon>Enterobacterales</taxon>
        <taxon>Erwiniaceae</taxon>
        <taxon>Pantoea</taxon>
    </lineage>
</organism>
<dbReference type="Proteomes" id="UP001515683">
    <property type="component" value="Unassembled WGS sequence"/>
</dbReference>
<evidence type="ECO:0000256" key="3">
    <source>
        <dbReference type="PIRNR" id="PIRNR001365"/>
    </source>
</evidence>
<sequence>MIDGHLHLNLERIVFKFEGIYTPAITPYAADGSIDFASFSQVLESLIEGGVHGIIIGGSTGEYYAQTTEERLALAEHARKVIGDRLPLIIGTGAIRTEDAVTYAKHAREIKADAILVTSPPYALPTELENAHHALTVDKAAQLPIMLYNYPGRMGISMGETYFNAVSSSPNVVAIKESSGDFNNLHLLACKFPNISLSCGWDDQALEFFAWGAPSWVCAGSNFIPREHVALYQACVVEKDFAKGRRIMAAMMPLMHFLDGGKFVQSIKYGCELAGLYTGPVRAPLQALDASEKEQLQAVIEGVKRNVAAAIAQ</sequence>
<keyword evidence="2 3" id="KW-0456">Lyase</keyword>
<evidence type="ECO:0000313" key="5">
    <source>
        <dbReference type="Proteomes" id="UP001515683"/>
    </source>
</evidence>
<evidence type="ECO:0000256" key="2">
    <source>
        <dbReference type="ARBA" id="ARBA00023239"/>
    </source>
</evidence>
<dbReference type="SMART" id="SM01130">
    <property type="entry name" value="DHDPS"/>
    <property type="match status" value="1"/>
</dbReference>
<dbReference type="SUPFAM" id="SSF51569">
    <property type="entry name" value="Aldolase"/>
    <property type="match status" value="1"/>
</dbReference>
<accession>A0ABX0RE59</accession>
<dbReference type="InterPro" id="IPR002220">
    <property type="entry name" value="DapA-like"/>
</dbReference>
<dbReference type="Pfam" id="PF00701">
    <property type="entry name" value="DHDPS"/>
    <property type="match status" value="1"/>
</dbReference>
<keyword evidence="5" id="KW-1185">Reference proteome</keyword>
<dbReference type="CDD" id="cd00408">
    <property type="entry name" value="DHDPS-like"/>
    <property type="match status" value="1"/>
</dbReference>
<proteinExistence type="inferred from homology"/>
<evidence type="ECO:0000256" key="1">
    <source>
        <dbReference type="ARBA" id="ARBA00007592"/>
    </source>
</evidence>
<dbReference type="InterPro" id="IPR013785">
    <property type="entry name" value="Aldolase_TIM"/>
</dbReference>
<reference evidence="4 5" key="1">
    <citation type="journal article" date="2019" name="bioRxiv">
        <title>Bacteria contribute to plant secondary compound degradation in a generalist herbivore system.</title>
        <authorList>
            <person name="Francoeur C.B."/>
            <person name="Khadempour L."/>
            <person name="Moreira-Soto R.D."/>
            <person name="Gotting K."/>
            <person name="Book A.J."/>
            <person name="Pinto-Tomas A.A."/>
            <person name="Keefover-Ring K."/>
            <person name="Currie C.R."/>
        </authorList>
    </citation>
    <scope>NUCLEOTIDE SEQUENCE [LARGE SCALE GENOMIC DNA]</scope>
    <source>
        <strain evidence="4">Acro-835</strain>
    </source>
</reference>
<gene>
    <name evidence="4" type="ORF">F3J40_18885</name>
</gene>
<dbReference type="EMBL" id="VWXF01000009">
    <property type="protein sequence ID" value="NIF23647.1"/>
    <property type="molecule type" value="Genomic_DNA"/>
</dbReference>
<dbReference type="PIRSF" id="PIRSF001365">
    <property type="entry name" value="DHDPS"/>
    <property type="match status" value="1"/>
</dbReference>
<dbReference type="PRINTS" id="PR00146">
    <property type="entry name" value="DHPICSNTHASE"/>
</dbReference>
<protein>
    <submittedName>
        <fullName evidence="4">Dihydrodipicolinate synthase family protein</fullName>
    </submittedName>
</protein>